<dbReference type="Proteomes" id="UP000243459">
    <property type="component" value="Chromosome 3"/>
</dbReference>
<dbReference type="EMBL" id="CM007383">
    <property type="protein sequence ID" value="ONK74120.1"/>
    <property type="molecule type" value="Genomic_DNA"/>
</dbReference>
<dbReference type="Pfam" id="PF06957">
    <property type="entry name" value="COPI_C"/>
    <property type="match status" value="1"/>
</dbReference>
<gene>
    <name evidence="2" type="ORF">A4U43_C03F2980</name>
</gene>
<dbReference type="AlphaFoldDB" id="A0A5P1FC39"/>
<evidence type="ECO:0000259" key="1">
    <source>
        <dbReference type="Pfam" id="PF06957"/>
    </source>
</evidence>
<dbReference type="GO" id="GO:0016192">
    <property type="term" value="P:vesicle-mediated transport"/>
    <property type="evidence" value="ECO:0007669"/>
    <property type="project" value="InterPro"/>
</dbReference>
<keyword evidence="3" id="KW-1185">Reference proteome</keyword>
<name>A0A5P1FC39_ASPOF</name>
<protein>
    <recommendedName>
        <fullName evidence="1">Coatomer alpha subunit C-terminal domain-containing protein</fullName>
    </recommendedName>
</protein>
<dbReference type="Gramene" id="ONK74120">
    <property type="protein sequence ID" value="ONK74120"/>
    <property type="gene ID" value="A4U43_C03F2980"/>
</dbReference>
<accession>A0A5P1FC39</accession>
<dbReference type="GO" id="GO:0006886">
    <property type="term" value="P:intracellular protein transport"/>
    <property type="evidence" value="ECO:0007669"/>
    <property type="project" value="InterPro"/>
</dbReference>
<dbReference type="GO" id="GO:0005198">
    <property type="term" value="F:structural molecule activity"/>
    <property type="evidence" value="ECO:0007669"/>
    <property type="project" value="InterPro"/>
</dbReference>
<feature type="domain" description="Coatomer alpha subunit C-terminal" evidence="1">
    <location>
        <begin position="2"/>
        <end position="107"/>
    </location>
</feature>
<dbReference type="InterPro" id="IPR010714">
    <property type="entry name" value="Coatomer_asu_C"/>
</dbReference>
<evidence type="ECO:0000313" key="3">
    <source>
        <dbReference type="Proteomes" id="UP000243459"/>
    </source>
</evidence>
<dbReference type="OMA" id="GQICSIC"/>
<evidence type="ECO:0000313" key="2">
    <source>
        <dbReference type="EMBL" id="ONK74120.1"/>
    </source>
</evidence>
<proteinExistence type="predicted"/>
<sequence length="131" mass="14648">MNAMTVCRRGGNYSIAANFARMLLENSPLEPQAEKAQRVLMACGDRRDTNQLNYDFRNPFVVCGATFVPIYQGQKVVSCLYCCARFMPAIEGQICSICELAVVGADMPLVFSASLHRRDREGIHLTFLFLC</sequence>
<reference evidence="3" key="1">
    <citation type="journal article" date="2017" name="Nat. Commun.">
        <title>The asparagus genome sheds light on the origin and evolution of a young Y chromosome.</title>
        <authorList>
            <person name="Harkess A."/>
            <person name="Zhou J."/>
            <person name="Xu C."/>
            <person name="Bowers J.E."/>
            <person name="Van der Hulst R."/>
            <person name="Ayyampalayam S."/>
            <person name="Mercati F."/>
            <person name="Riccardi P."/>
            <person name="McKain M.R."/>
            <person name="Kakrana A."/>
            <person name="Tang H."/>
            <person name="Ray J."/>
            <person name="Groenendijk J."/>
            <person name="Arikit S."/>
            <person name="Mathioni S.M."/>
            <person name="Nakano M."/>
            <person name="Shan H."/>
            <person name="Telgmann-Rauber A."/>
            <person name="Kanno A."/>
            <person name="Yue Z."/>
            <person name="Chen H."/>
            <person name="Li W."/>
            <person name="Chen Y."/>
            <person name="Xu X."/>
            <person name="Zhang Y."/>
            <person name="Luo S."/>
            <person name="Chen H."/>
            <person name="Gao J."/>
            <person name="Mao Z."/>
            <person name="Pires J.C."/>
            <person name="Luo M."/>
            <person name="Kudrna D."/>
            <person name="Wing R.A."/>
            <person name="Meyers B.C."/>
            <person name="Yi K."/>
            <person name="Kong H."/>
            <person name="Lavrijsen P."/>
            <person name="Sunseri F."/>
            <person name="Falavigna A."/>
            <person name="Ye Y."/>
            <person name="Leebens-Mack J.H."/>
            <person name="Chen G."/>
        </authorList>
    </citation>
    <scope>NUCLEOTIDE SEQUENCE [LARGE SCALE GENOMIC DNA]</scope>
    <source>
        <strain evidence="3">cv. DH0086</strain>
    </source>
</reference>
<organism evidence="2 3">
    <name type="scientific">Asparagus officinalis</name>
    <name type="common">Garden asparagus</name>
    <dbReference type="NCBI Taxonomy" id="4686"/>
    <lineage>
        <taxon>Eukaryota</taxon>
        <taxon>Viridiplantae</taxon>
        <taxon>Streptophyta</taxon>
        <taxon>Embryophyta</taxon>
        <taxon>Tracheophyta</taxon>
        <taxon>Spermatophyta</taxon>
        <taxon>Magnoliopsida</taxon>
        <taxon>Liliopsida</taxon>
        <taxon>Asparagales</taxon>
        <taxon>Asparagaceae</taxon>
        <taxon>Asparagoideae</taxon>
        <taxon>Asparagus</taxon>
    </lineage>
</organism>
<dbReference type="GO" id="GO:0030126">
    <property type="term" value="C:COPI vesicle coat"/>
    <property type="evidence" value="ECO:0007669"/>
    <property type="project" value="InterPro"/>
</dbReference>